<keyword evidence="2" id="KW-0520">NAD</keyword>
<protein>
    <submittedName>
        <fullName evidence="4">D-isomer specific 2-hydroxyacid dehydrogenase</fullName>
    </submittedName>
</protein>
<sequence>MEDTKEDEYVSHRRLDEAPVLREDALIHLATSEEGEVHGQEASADAEAHGNVDMEGFDDIAFVELNRKITKHNKIDKLGKGSKPVRASKCPLTSEMKTTRAASRVIERLGIDRVHEIQAEYAALKSKFGEQEYEKANTMIRNLIAMGLSQIEIRGILGVGGYRLQRLYSSQLTKVHESHYITDATIHIPIITSIPNLGDIVLKKMSAFPQLLEKISFAPITPLEIDPQDAMLMKLIEDSHVILGDPSECLKILPHARNLKWLQSTFAGVDTLLHQDRRNFALTRAGGIMGAHMAQYVLGWVISKERHFMQAVQFQSKHEFRPLEMRYRHFKDVTVGILGFGDIGMAIGKLAFNAGFRVIGLKRDMTHHSSIDCGIEVTGNLEYLLSRSDYVVNVLPSTPATRNLLSNDVLRVCAKKKACFINVGRGDVIDESSLIGALRRKWLSSAVLDVFGVEPLPADNPLWAHPLVTITPHVAALSMAEDVADVFLKNLWLYLSGSSLNYLVEWDRGY</sequence>
<feature type="domain" description="D-isomer specific 2-hydroxyacid dehydrogenase NAD-binding" evidence="3">
    <location>
        <begin position="301"/>
        <end position="475"/>
    </location>
</feature>
<keyword evidence="5" id="KW-1185">Reference proteome</keyword>
<dbReference type="SUPFAM" id="SSF51735">
    <property type="entry name" value="NAD(P)-binding Rossmann-fold domains"/>
    <property type="match status" value="1"/>
</dbReference>
<dbReference type="InterPro" id="IPR036291">
    <property type="entry name" value="NAD(P)-bd_dom_sf"/>
</dbReference>
<dbReference type="Pfam" id="PF02826">
    <property type="entry name" value="2-Hacid_dh_C"/>
    <property type="match status" value="1"/>
</dbReference>
<dbReference type="GO" id="GO:0051287">
    <property type="term" value="F:NAD binding"/>
    <property type="evidence" value="ECO:0007669"/>
    <property type="project" value="InterPro"/>
</dbReference>
<evidence type="ECO:0000256" key="1">
    <source>
        <dbReference type="ARBA" id="ARBA00023002"/>
    </source>
</evidence>
<proteinExistence type="predicted"/>
<evidence type="ECO:0000259" key="3">
    <source>
        <dbReference type="Pfam" id="PF02826"/>
    </source>
</evidence>
<organism evidence="4 5">
    <name type="scientific">Thraustotheca clavata</name>
    <dbReference type="NCBI Taxonomy" id="74557"/>
    <lineage>
        <taxon>Eukaryota</taxon>
        <taxon>Sar</taxon>
        <taxon>Stramenopiles</taxon>
        <taxon>Oomycota</taxon>
        <taxon>Saprolegniomycetes</taxon>
        <taxon>Saprolegniales</taxon>
        <taxon>Achlyaceae</taxon>
        <taxon>Thraustotheca</taxon>
    </lineage>
</organism>
<evidence type="ECO:0000313" key="5">
    <source>
        <dbReference type="Proteomes" id="UP000243217"/>
    </source>
</evidence>
<keyword evidence="1" id="KW-0560">Oxidoreductase</keyword>
<dbReference type="Proteomes" id="UP000243217">
    <property type="component" value="Unassembled WGS sequence"/>
</dbReference>
<dbReference type="EMBL" id="JNBS01004935">
    <property type="protein sequence ID" value="OQR81649.1"/>
    <property type="molecule type" value="Genomic_DNA"/>
</dbReference>
<dbReference type="AlphaFoldDB" id="A0A1V9Y7H2"/>
<dbReference type="OrthoDB" id="298012at2759"/>
<dbReference type="STRING" id="74557.A0A1V9Y7H2"/>
<name>A0A1V9Y7H2_9STRA</name>
<dbReference type="Gene3D" id="3.40.50.720">
    <property type="entry name" value="NAD(P)-binding Rossmann-like Domain"/>
    <property type="match status" value="2"/>
</dbReference>
<dbReference type="InterPro" id="IPR006140">
    <property type="entry name" value="D-isomer_DH_NAD-bd"/>
</dbReference>
<dbReference type="FunFam" id="3.40.50.720:FF:000363">
    <property type="entry name" value="D-isomer specific 2-hydroxyacid dehydrogenase"/>
    <property type="match status" value="1"/>
</dbReference>
<dbReference type="CDD" id="cd05300">
    <property type="entry name" value="2-Hacid_dh_1"/>
    <property type="match status" value="1"/>
</dbReference>
<dbReference type="PANTHER" id="PTHR43333:SF1">
    <property type="entry name" value="D-ISOMER SPECIFIC 2-HYDROXYACID DEHYDROGENASE NAD-BINDING DOMAIN-CONTAINING PROTEIN"/>
    <property type="match status" value="1"/>
</dbReference>
<evidence type="ECO:0000256" key="2">
    <source>
        <dbReference type="ARBA" id="ARBA00023027"/>
    </source>
</evidence>
<dbReference type="PANTHER" id="PTHR43333">
    <property type="entry name" value="2-HACID_DH_C DOMAIN-CONTAINING PROTEIN"/>
    <property type="match status" value="1"/>
</dbReference>
<dbReference type="GO" id="GO:0016491">
    <property type="term" value="F:oxidoreductase activity"/>
    <property type="evidence" value="ECO:0007669"/>
    <property type="project" value="UniProtKB-KW"/>
</dbReference>
<gene>
    <name evidence="4" type="ORF">THRCLA_23327</name>
</gene>
<evidence type="ECO:0000313" key="4">
    <source>
        <dbReference type="EMBL" id="OQR81649.1"/>
    </source>
</evidence>
<comment type="caution">
    <text evidence="4">The sequence shown here is derived from an EMBL/GenBank/DDBJ whole genome shotgun (WGS) entry which is preliminary data.</text>
</comment>
<accession>A0A1V9Y7H2</accession>
<reference evidence="4 5" key="1">
    <citation type="journal article" date="2014" name="Genome Biol. Evol.">
        <title>The secreted proteins of Achlya hypogyna and Thraustotheca clavata identify the ancestral oomycete secretome and reveal gene acquisitions by horizontal gene transfer.</title>
        <authorList>
            <person name="Misner I."/>
            <person name="Blouin N."/>
            <person name="Leonard G."/>
            <person name="Richards T.A."/>
            <person name="Lane C.E."/>
        </authorList>
    </citation>
    <scope>NUCLEOTIDE SEQUENCE [LARGE SCALE GENOMIC DNA]</scope>
    <source>
        <strain evidence="4 5">ATCC 34112</strain>
    </source>
</reference>